<dbReference type="EnsemblMetazoa" id="MESCA008772-RA">
    <property type="protein sequence ID" value="MESCA008772-PA"/>
    <property type="gene ID" value="MESCA008772"/>
</dbReference>
<dbReference type="PANTHER" id="PTHR31532">
    <property type="entry name" value="BIORIENTATION OF CHROMOSOMES IN CELL DIVISION 1 FAMILY MEMBER"/>
    <property type="match status" value="1"/>
</dbReference>
<dbReference type="HOGENOM" id="CLU_975111_0_0_1"/>
<sequence>MESTADKIVAEVKSQGVFDQFRRDSIAQVDTKPAYINLIQRVQSTVNKFLSSKVWGPEMNKIQMLVNPKIATTFQPQIEKIAYGTLGIEKPKIKEEDKKSFQDFSSTMSLVIPNGNLMPEELEQISPDSDKMTIKSESKGSDSMDTSDDKTEDFESPEFEPIENNSNDNLEAEKKPEIKLEDKLEIKTENEKNEVTQESNLSQVSSLLSIISESEDTNLHASISENAQMPKFNENSNSFTEASTKTSNFTELAFNIKKDEIKFEGTERKMNFSEEKLEEIVKTEEE</sequence>
<dbReference type="STRING" id="36166.T1GY52"/>
<dbReference type="Proteomes" id="UP000015102">
    <property type="component" value="Unassembled WGS sequence"/>
</dbReference>
<feature type="compositionally biased region" description="Basic and acidic residues" evidence="1">
    <location>
        <begin position="128"/>
        <end position="142"/>
    </location>
</feature>
<dbReference type="EMBL" id="CAQQ02144882">
    <property type="status" value="NOT_ANNOTATED_CDS"/>
    <property type="molecule type" value="Genomic_DNA"/>
</dbReference>
<evidence type="ECO:0000313" key="3">
    <source>
        <dbReference type="EnsemblMetazoa" id="MESCA008772-PA"/>
    </source>
</evidence>
<dbReference type="AlphaFoldDB" id="T1GY52"/>
<evidence type="ECO:0000313" key="4">
    <source>
        <dbReference type="Proteomes" id="UP000015102"/>
    </source>
</evidence>
<dbReference type="Pfam" id="PF05205">
    <property type="entry name" value="COMPASS-Shg1"/>
    <property type="match status" value="1"/>
</dbReference>
<dbReference type="InterPro" id="IPR055264">
    <property type="entry name" value="BOD1/SHG1_dom"/>
</dbReference>
<feature type="domain" description="BOD1/SHG1" evidence="2">
    <location>
        <begin position="7"/>
        <end position="64"/>
    </location>
</feature>
<dbReference type="PANTHER" id="PTHR31532:SF10">
    <property type="entry name" value="BIORIENTATION OF CHROMOSOMES IN CELL DIVISION PROTEIN 1-LIKE 1"/>
    <property type="match status" value="1"/>
</dbReference>
<organism evidence="3 4">
    <name type="scientific">Megaselia scalaris</name>
    <name type="common">Humpbacked fly</name>
    <name type="synonym">Phora scalaris</name>
    <dbReference type="NCBI Taxonomy" id="36166"/>
    <lineage>
        <taxon>Eukaryota</taxon>
        <taxon>Metazoa</taxon>
        <taxon>Ecdysozoa</taxon>
        <taxon>Arthropoda</taxon>
        <taxon>Hexapoda</taxon>
        <taxon>Insecta</taxon>
        <taxon>Pterygota</taxon>
        <taxon>Neoptera</taxon>
        <taxon>Endopterygota</taxon>
        <taxon>Diptera</taxon>
        <taxon>Brachycera</taxon>
        <taxon>Muscomorpha</taxon>
        <taxon>Platypezoidea</taxon>
        <taxon>Phoridae</taxon>
        <taxon>Megaseliini</taxon>
        <taxon>Megaselia</taxon>
    </lineage>
</organism>
<evidence type="ECO:0000256" key="1">
    <source>
        <dbReference type="SAM" id="MobiDB-lite"/>
    </source>
</evidence>
<name>T1GY52_MEGSC</name>
<dbReference type="EMBL" id="CAQQ02144883">
    <property type="status" value="NOT_ANNOTATED_CDS"/>
    <property type="molecule type" value="Genomic_DNA"/>
</dbReference>
<accession>T1GY52</accession>
<reference evidence="4" key="1">
    <citation type="submission" date="2013-02" db="EMBL/GenBank/DDBJ databases">
        <authorList>
            <person name="Hughes D."/>
        </authorList>
    </citation>
    <scope>NUCLEOTIDE SEQUENCE</scope>
    <source>
        <strain>Durham</strain>
        <strain evidence="4">NC isolate 2 -- Noor lab</strain>
    </source>
</reference>
<feature type="compositionally biased region" description="Acidic residues" evidence="1">
    <location>
        <begin position="150"/>
        <end position="161"/>
    </location>
</feature>
<feature type="region of interest" description="Disordered" evidence="1">
    <location>
        <begin position="125"/>
        <end position="198"/>
    </location>
</feature>
<reference evidence="3" key="2">
    <citation type="submission" date="2015-06" db="UniProtKB">
        <authorList>
            <consortium name="EnsemblMetazoa"/>
        </authorList>
    </citation>
    <scope>IDENTIFICATION</scope>
</reference>
<dbReference type="GO" id="GO:0048188">
    <property type="term" value="C:Set1C/COMPASS complex"/>
    <property type="evidence" value="ECO:0007669"/>
    <property type="project" value="TreeGrafter"/>
</dbReference>
<keyword evidence="4" id="KW-1185">Reference proteome</keyword>
<dbReference type="OMA" id="SENAQMP"/>
<proteinExistence type="predicted"/>
<dbReference type="GO" id="GO:0031297">
    <property type="term" value="P:replication fork processing"/>
    <property type="evidence" value="ECO:0007669"/>
    <property type="project" value="TreeGrafter"/>
</dbReference>
<protein>
    <recommendedName>
        <fullName evidence="2">BOD1/SHG1 domain-containing protein</fullName>
    </recommendedName>
</protein>
<evidence type="ECO:0000259" key="2">
    <source>
        <dbReference type="Pfam" id="PF05205"/>
    </source>
</evidence>
<feature type="compositionally biased region" description="Basic and acidic residues" evidence="1">
    <location>
        <begin position="171"/>
        <end position="195"/>
    </location>
</feature>